<evidence type="ECO:0000313" key="1">
    <source>
        <dbReference type="EMBL" id="OAQ68879.1"/>
    </source>
</evidence>
<accession>A0A179FV61</accession>
<dbReference type="SUPFAM" id="SSF109854">
    <property type="entry name" value="DinB/YfiT-like putative metalloenzymes"/>
    <property type="match status" value="1"/>
</dbReference>
<dbReference type="STRING" id="1380566.A0A179FV61"/>
<dbReference type="Gene3D" id="1.20.120.450">
    <property type="entry name" value="dinb family like domain"/>
    <property type="match status" value="1"/>
</dbReference>
<sequence>MTTFSLYDATITPAKAALTSLKGILTTAQQHPNSSTFITSRIYEDMRPLTFQVHYSTAQADKMASKLSGRKPTDLEDNLSSYAEMHARIDQVLTLLAGVDKDTVNTIGETSAPTPIGQDRVEDVPLKILAMAALMPNVFFHVTMAYAILRKEGVPLGKRDWSRPFVSDYI</sequence>
<comment type="caution">
    <text evidence="1">The sequence shown here is derived from an EMBL/GenBank/DDBJ whole genome shotgun (WGS) entry which is preliminary data.</text>
</comment>
<dbReference type="InterPro" id="IPR034660">
    <property type="entry name" value="DinB/YfiT-like"/>
</dbReference>
<dbReference type="Proteomes" id="UP000078397">
    <property type="component" value="Unassembled WGS sequence"/>
</dbReference>
<dbReference type="OrthoDB" id="3724345at2759"/>
<organism evidence="1 2">
    <name type="scientific">Pochonia chlamydosporia 170</name>
    <dbReference type="NCBI Taxonomy" id="1380566"/>
    <lineage>
        <taxon>Eukaryota</taxon>
        <taxon>Fungi</taxon>
        <taxon>Dikarya</taxon>
        <taxon>Ascomycota</taxon>
        <taxon>Pezizomycotina</taxon>
        <taxon>Sordariomycetes</taxon>
        <taxon>Hypocreomycetidae</taxon>
        <taxon>Hypocreales</taxon>
        <taxon>Clavicipitaceae</taxon>
        <taxon>Pochonia</taxon>
    </lineage>
</organism>
<gene>
    <name evidence="1" type="ORF">VFPPC_05044</name>
</gene>
<dbReference type="GeneID" id="28848289"/>
<dbReference type="AlphaFoldDB" id="A0A179FV61"/>
<dbReference type="RefSeq" id="XP_018145729.1">
    <property type="nucleotide sequence ID" value="XM_018284295.1"/>
</dbReference>
<evidence type="ECO:0000313" key="2">
    <source>
        <dbReference type="Proteomes" id="UP000078397"/>
    </source>
</evidence>
<protein>
    <recommendedName>
        <fullName evidence="3">DUF1993 domain-containing protein</fullName>
    </recommendedName>
</protein>
<proteinExistence type="predicted"/>
<reference evidence="1 2" key="1">
    <citation type="journal article" date="2016" name="PLoS Pathog.">
        <title>Biosynthesis of antibiotic leucinostatins in bio-control fungus Purpureocillium lilacinum and their inhibition on phytophthora revealed by genome mining.</title>
        <authorList>
            <person name="Wang G."/>
            <person name="Liu Z."/>
            <person name="Lin R."/>
            <person name="Li E."/>
            <person name="Mao Z."/>
            <person name="Ling J."/>
            <person name="Yang Y."/>
            <person name="Yin W.B."/>
            <person name="Xie B."/>
        </authorList>
    </citation>
    <scope>NUCLEOTIDE SEQUENCE [LARGE SCALE GENOMIC DNA]</scope>
    <source>
        <strain evidence="1">170</strain>
    </source>
</reference>
<dbReference type="KEGG" id="pchm:VFPPC_05044"/>
<dbReference type="PANTHER" id="PTHR36922:SF1">
    <property type="entry name" value="DUF1993 DOMAIN-CONTAINING PROTEIN"/>
    <property type="match status" value="1"/>
</dbReference>
<dbReference type="InterPro" id="IPR018531">
    <property type="entry name" value="DUF1993"/>
</dbReference>
<keyword evidence="2" id="KW-1185">Reference proteome</keyword>
<evidence type="ECO:0008006" key="3">
    <source>
        <dbReference type="Google" id="ProtNLM"/>
    </source>
</evidence>
<dbReference type="EMBL" id="LSBJ02000003">
    <property type="protein sequence ID" value="OAQ68879.1"/>
    <property type="molecule type" value="Genomic_DNA"/>
</dbReference>
<dbReference type="PANTHER" id="PTHR36922">
    <property type="entry name" value="BLL2446 PROTEIN"/>
    <property type="match status" value="1"/>
</dbReference>
<name>A0A179FV61_METCM</name>
<dbReference type="Pfam" id="PF09351">
    <property type="entry name" value="DUF1993"/>
    <property type="match status" value="1"/>
</dbReference>